<name>A0A9X2K192_9ACTN</name>
<evidence type="ECO:0000313" key="3">
    <source>
        <dbReference type="Proteomes" id="UP001139648"/>
    </source>
</evidence>
<keyword evidence="1" id="KW-0812">Transmembrane</keyword>
<sequence length="110" mass="12058">MAEEYECNRRCFWHGTFTSTDGQIIKTDASLASEPEGVVAGSETPALDVAEDSQVVYVPGVPWPFLMMLLLVALCGGVVAFGLCRVLPWRWLPARLRRWAGLKAASFGRG</sequence>
<feature type="transmembrane region" description="Helical" evidence="1">
    <location>
        <begin position="65"/>
        <end position="88"/>
    </location>
</feature>
<keyword evidence="1" id="KW-1133">Transmembrane helix</keyword>
<evidence type="ECO:0000313" key="2">
    <source>
        <dbReference type="EMBL" id="MCP2353276.1"/>
    </source>
</evidence>
<proteinExistence type="predicted"/>
<dbReference type="EMBL" id="JAMZEB010000001">
    <property type="protein sequence ID" value="MCP2353276.1"/>
    <property type="molecule type" value="Genomic_DNA"/>
</dbReference>
<gene>
    <name evidence="2" type="ORF">HD597_000296</name>
</gene>
<dbReference type="AlphaFoldDB" id="A0A9X2K192"/>
<comment type="caution">
    <text evidence="2">The sequence shown here is derived from an EMBL/GenBank/DDBJ whole genome shotgun (WGS) entry which is preliminary data.</text>
</comment>
<dbReference type="RefSeq" id="WP_253739742.1">
    <property type="nucleotide sequence ID" value="NZ_BAABKA010000041.1"/>
</dbReference>
<keyword evidence="1" id="KW-0472">Membrane</keyword>
<organism evidence="2 3">
    <name type="scientific">Nonomuraea thailandensis</name>
    <dbReference type="NCBI Taxonomy" id="1188745"/>
    <lineage>
        <taxon>Bacteria</taxon>
        <taxon>Bacillati</taxon>
        <taxon>Actinomycetota</taxon>
        <taxon>Actinomycetes</taxon>
        <taxon>Streptosporangiales</taxon>
        <taxon>Streptosporangiaceae</taxon>
        <taxon>Nonomuraea</taxon>
    </lineage>
</organism>
<keyword evidence="3" id="KW-1185">Reference proteome</keyword>
<dbReference type="Proteomes" id="UP001139648">
    <property type="component" value="Unassembled WGS sequence"/>
</dbReference>
<protein>
    <submittedName>
        <fullName evidence="2">Uncharacterized protein</fullName>
    </submittedName>
</protein>
<reference evidence="2" key="1">
    <citation type="submission" date="2022-06" db="EMBL/GenBank/DDBJ databases">
        <title>Sequencing the genomes of 1000 actinobacteria strains.</title>
        <authorList>
            <person name="Klenk H.-P."/>
        </authorList>
    </citation>
    <scope>NUCLEOTIDE SEQUENCE</scope>
    <source>
        <strain evidence="2">DSM 46694</strain>
    </source>
</reference>
<accession>A0A9X2K192</accession>
<evidence type="ECO:0000256" key="1">
    <source>
        <dbReference type="SAM" id="Phobius"/>
    </source>
</evidence>